<evidence type="ECO:0000313" key="12">
    <source>
        <dbReference type="Proteomes" id="UP001159427"/>
    </source>
</evidence>
<dbReference type="PROSITE" id="PS50262">
    <property type="entry name" value="G_PROTEIN_RECEP_F1_2"/>
    <property type="match status" value="1"/>
</dbReference>
<keyword evidence="3 9" id="KW-0812">Transmembrane</keyword>
<keyword evidence="6 9" id="KW-0472">Membrane</keyword>
<dbReference type="PANTHER" id="PTHR24249">
    <property type="entry name" value="HISTAMINE RECEPTOR-RELATED G-PROTEIN COUPLED RECEPTOR"/>
    <property type="match status" value="1"/>
</dbReference>
<feature type="transmembrane region" description="Helical" evidence="9">
    <location>
        <begin position="200"/>
        <end position="216"/>
    </location>
</feature>
<evidence type="ECO:0000256" key="1">
    <source>
        <dbReference type="ARBA" id="ARBA00004651"/>
    </source>
</evidence>
<evidence type="ECO:0000256" key="3">
    <source>
        <dbReference type="ARBA" id="ARBA00022692"/>
    </source>
</evidence>
<evidence type="ECO:0000256" key="6">
    <source>
        <dbReference type="ARBA" id="ARBA00023136"/>
    </source>
</evidence>
<feature type="transmembrane region" description="Helical" evidence="9">
    <location>
        <begin position="222"/>
        <end position="244"/>
    </location>
</feature>
<keyword evidence="2" id="KW-1003">Cell membrane</keyword>
<evidence type="ECO:0000256" key="7">
    <source>
        <dbReference type="ARBA" id="ARBA00023170"/>
    </source>
</evidence>
<feature type="transmembrane region" description="Helical" evidence="9">
    <location>
        <begin position="151"/>
        <end position="179"/>
    </location>
</feature>
<comment type="caution">
    <text evidence="11">The sequence shown here is derived from an EMBL/GenBank/DDBJ whole genome shotgun (WGS) entry which is preliminary data.</text>
</comment>
<reference evidence="11 12" key="1">
    <citation type="submission" date="2022-05" db="EMBL/GenBank/DDBJ databases">
        <authorList>
            <consortium name="Genoscope - CEA"/>
            <person name="William W."/>
        </authorList>
    </citation>
    <scope>NUCLEOTIDE SEQUENCE [LARGE SCALE GENOMIC DNA]</scope>
</reference>
<dbReference type="Gene3D" id="1.20.1070.10">
    <property type="entry name" value="Rhodopsin 7-helix transmembrane proteins"/>
    <property type="match status" value="1"/>
</dbReference>
<dbReference type="PRINTS" id="PR00237">
    <property type="entry name" value="GPCRRHODOPSN"/>
</dbReference>
<keyword evidence="7" id="KW-0675">Receptor</keyword>
<sequence length="257" mass="29270">MEIWVCVLGWFASIQTMIGNGFVIFLVSSKRHLRTKTNAFIVSLAVADFLVGMQVFPSIFFLEVIGRSDQGLYIILLRLRWLFQDASVLSMCSLVLDRYLAVVKPLKYLTFMTSRRVIQLISFSWGISVAVILLQSFLLVKLNAYVLFSSFKVLVIIIFFIFPCMLIIFCFASMLRVIYRQNGAARALGKQVPSNNGREKSVLIMMTIVVVLFLVYCHCSEYNKSIVIIVILNSAANPLAYAVFKGDIRKEIKRLIY</sequence>
<dbReference type="InterPro" id="IPR000276">
    <property type="entry name" value="GPCR_Rhodpsn"/>
</dbReference>
<evidence type="ECO:0000256" key="5">
    <source>
        <dbReference type="ARBA" id="ARBA00023040"/>
    </source>
</evidence>
<evidence type="ECO:0000259" key="10">
    <source>
        <dbReference type="PROSITE" id="PS50262"/>
    </source>
</evidence>
<feature type="transmembrane region" description="Helical" evidence="9">
    <location>
        <begin position="39"/>
        <end position="60"/>
    </location>
</feature>
<feature type="domain" description="G-protein coupled receptors family 1 profile" evidence="10">
    <location>
        <begin position="19"/>
        <end position="215"/>
    </location>
</feature>
<evidence type="ECO:0000256" key="8">
    <source>
        <dbReference type="ARBA" id="ARBA00023224"/>
    </source>
</evidence>
<comment type="subcellular location">
    <subcellularLocation>
        <location evidence="1">Cell membrane</location>
        <topology evidence="1">Multi-pass membrane protein</topology>
    </subcellularLocation>
</comment>
<dbReference type="InterPro" id="IPR050569">
    <property type="entry name" value="TAAR"/>
</dbReference>
<proteinExistence type="predicted"/>
<evidence type="ECO:0000256" key="2">
    <source>
        <dbReference type="ARBA" id="ARBA00022475"/>
    </source>
</evidence>
<organism evidence="11 12">
    <name type="scientific">Porites evermanni</name>
    <dbReference type="NCBI Taxonomy" id="104178"/>
    <lineage>
        <taxon>Eukaryota</taxon>
        <taxon>Metazoa</taxon>
        <taxon>Cnidaria</taxon>
        <taxon>Anthozoa</taxon>
        <taxon>Hexacorallia</taxon>
        <taxon>Scleractinia</taxon>
        <taxon>Fungiina</taxon>
        <taxon>Poritidae</taxon>
        <taxon>Porites</taxon>
    </lineage>
</organism>
<name>A0ABN8T4H6_9CNID</name>
<evidence type="ECO:0000313" key="11">
    <source>
        <dbReference type="EMBL" id="CAH3199219.1"/>
    </source>
</evidence>
<feature type="transmembrane region" description="Helical" evidence="9">
    <location>
        <begin position="72"/>
        <end position="96"/>
    </location>
</feature>
<evidence type="ECO:0000256" key="9">
    <source>
        <dbReference type="SAM" id="Phobius"/>
    </source>
</evidence>
<feature type="transmembrane region" description="Helical" evidence="9">
    <location>
        <begin position="117"/>
        <end position="139"/>
    </location>
</feature>
<accession>A0ABN8T4H6</accession>
<feature type="non-terminal residue" evidence="11">
    <location>
        <position position="257"/>
    </location>
</feature>
<keyword evidence="5" id="KW-0297">G-protein coupled receptor</keyword>
<feature type="transmembrane region" description="Helical" evidence="9">
    <location>
        <begin position="7"/>
        <end position="27"/>
    </location>
</feature>
<keyword evidence="4 9" id="KW-1133">Transmembrane helix</keyword>
<dbReference type="SMART" id="SM01381">
    <property type="entry name" value="7TM_GPCR_Srsx"/>
    <property type="match status" value="1"/>
</dbReference>
<evidence type="ECO:0000256" key="4">
    <source>
        <dbReference type="ARBA" id="ARBA00022989"/>
    </source>
</evidence>
<dbReference type="SUPFAM" id="SSF81321">
    <property type="entry name" value="Family A G protein-coupled receptor-like"/>
    <property type="match status" value="1"/>
</dbReference>
<keyword evidence="8" id="KW-0807">Transducer</keyword>
<dbReference type="Proteomes" id="UP001159427">
    <property type="component" value="Unassembled WGS sequence"/>
</dbReference>
<keyword evidence="12" id="KW-1185">Reference proteome</keyword>
<gene>
    <name evidence="11" type="ORF">PEVE_00039329</name>
</gene>
<dbReference type="PANTHER" id="PTHR24249:SF372">
    <property type="entry name" value="G-PROTEIN COUPLED RECEPTORS FAMILY 1 PROFILE DOMAIN-CONTAINING PROTEIN"/>
    <property type="match status" value="1"/>
</dbReference>
<dbReference type="EMBL" id="CALNXI010006912">
    <property type="protein sequence ID" value="CAH3199219.1"/>
    <property type="molecule type" value="Genomic_DNA"/>
</dbReference>
<dbReference type="InterPro" id="IPR017452">
    <property type="entry name" value="GPCR_Rhodpsn_7TM"/>
</dbReference>
<dbReference type="Pfam" id="PF00001">
    <property type="entry name" value="7tm_1"/>
    <property type="match status" value="1"/>
</dbReference>
<protein>
    <recommendedName>
        <fullName evidence="10">G-protein coupled receptors family 1 profile domain-containing protein</fullName>
    </recommendedName>
</protein>